<feature type="compositionally biased region" description="Polar residues" evidence="10">
    <location>
        <begin position="210"/>
        <end position="229"/>
    </location>
</feature>
<feature type="binding site" evidence="9">
    <location>
        <position position="1422"/>
    </location>
    <ligand>
        <name>ATP</name>
        <dbReference type="ChEBI" id="CHEBI:30616"/>
    </ligand>
</feature>
<keyword evidence="6 9" id="KW-0547">Nucleotide-binding</keyword>
<feature type="region of interest" description="Disordered" evidence="10">
    <location>
        <begin position="1108"/>
        <end position="1161"/>
    </location>
</feature>
<keyword evidence="8 9" id="KW-0067">ATP-binding</keyword>
<reference evidence="13" key="2">
    <citation type="submission" date="2020-05" db="UniProtKB">
        <authorList>
            <consortium name="EnsemblMetazoa"/>
        </authorList>
    </citation>
    <scope>IDENTIFICATION</scope>
    <source>
        <strain evidence="13">MINIMUS1</strain>
    </source>
</reference>
<dbReference type="PROSITE" id="PS00108">
    <property type="entry name" value="PROTEIN_KINASE_ST"/>
    <property type="match status" value="1"/>
</dbReference>
<evidence type="ECO:0000256" key="2">
    <source>
        <dbReference type="ARBA" id="ARBA00012429"/>
    </source>
</evidence>
<proteinExistence type="inferred from homology"/>
<feature type="region of interest" description="Disordered" evidence="10">
    <location>
        <begin position="852"/>
        <end position="875"/>
    </location>
</feature>
<keyword evidence="14" id="KW-1185">Reference proteome</keyword>
<dbReference type="InterPro" id="IPR000719">
    <property type="entry name" value="Prot_kinase_dom"/>
</dbReference>
<evidence type="ECO:0000313" key="13">
    <source>
        <dbReference type="EnsemblMetazoa" id="AMIN010219-PA"/>
    </source>
</evidence>
<evidence type="ECO:0000259" key="11">
    <source>
        <dbReference type="PROSITE" id="PS50011"/>
    </source>
</evidence>
<evidence type="ECO:0000256" key="5">
    <source>
        <dbReference type="ARBA" id="ARBA00022679"/>
    </source>
</evidence>
<feature type="compositionally biased region" description="Low complexity" evidence="10">
    <location>
        <begin position="1057"/>
        <end position="1070"/>
    </location>
</feature>
<reference evidence="14" key="1">
    <citation type="submission" date="2013-03" db="EMBL/GenBank/DDBJ databases">
        <title>The Genome Sequence of Anopheles minimus MINIMUS1.</title>
        <authorList>
            <consortium name="The Broad Institute Genomics Platform"/>
            <person name="Neafsey D.E."/>
            <person name="Walton C."/>
            <person name="Walker B."/>
            <person name="Young S.K."/>
            <person name="Zeng Q."/>
            <person name="Gargeya S."/>
            <person name="Fitzgerald M."/>
            <person name="Haas B."/>
            <person name="Abouelleil A."/>
            <person name="Allen A.W."/>
            <person name="Alvarado L."/>
            <person name="Arachchi H.M."/>
            <person name="Berlin A.M."/>
            <person name="Chapman S.B."/>
            <person name="Gainer-Dewar J."/>
            <person name="Goldberg J."/>
            <person name="Griggs A."/>
            <person name="Gujja S."/>
            <person name="Hansen M."/>
            <person name="Howarth C."/>
            <person name="Imamovic A."/>
            <person name="Ireland A."/>
            <person name="Larimer J."/>
            <person name="McCowan C."/>
            <person name="Murphy C."/>
            <person name="Pearson M."/>
            <person name="Poon T.W."/>
            <person name="Priest M."/>
            <person name="Roberts A."/>
            <person name="Saif S."/>
            <person name="Shea T."/>
            <person name="Sisk P."/>
            <person name="Sykes S."/>
            <person name="Wortman J."/>
            <person name="Nusbaum C."/>
            <person name="Birren B."/>
        </authorList>
    </citation>
    <scope>NUCLEOTIDE SEQUENCE [LARGE SCALE GENOMIC DNA]</scope>
    <source>
        <strain evidence="14">MINIMUS1</strain>
    </source>
</reference>
<evidence type="ECO:0000256" key="10">
    <source>
        <dbReference type="SAM" id="MobiDB-lite"/>
    </source>
</evidence>
<dbReference type="SUPFAM" id="SSF49562">
    <property type="entry name" value="C2 domain (Calcium/lipid-binding domain, CaLB)"/>
    <property type="match status" value="1"/>
</dbReference>
<feature type="region of interest" description="Disordered" evidence="10">
    <location>
        <begin position="426"/>
        <end position="447"/>
    </location>
</feature>
<evidence type="ECO:0000256" key="8">
    <source>
        <dbReference type="ARBA" id="ARBA00022840"/>
    </source>
</evidence>
<dbReference type="STRING" id="112268.A0A182WIL5"/>
<feature type="region of interest" description="Disordered" evidence="10">
    <location>
        <begin position="1185"/>
        <end position="1231"/>
    </location>
</feature>
<dbReference type="InterPro" id="IPR008271">
    <property type="entry name" value="Ser/Thr_kinase_AS"/>
</dbReference>
<dbReference type="InterPro" id="IPR017892">
    <property type="entry name" value="Pkinase_C"/>
</dbReference>
<comment type="similarity">
    <text evidence="1">Belongs to the protein kinase superfamily. AGC Ser/Thr protein kinase family. PKC subfamily.</text>
</comment>
<dbReference type="PROSITE" id="PS00107">
    <property type="entry name" value="PROTEIN_KINASE_ATP"/>
    <property type="match status" value="1"/>
</dbReference>
<dbReference type="PANTHER" id="PTHR24351">
    <property type="entry name" value="RIBOSOMAL PROTEIN S6 KINASE"/>
    <property type="match status" value="1"/>
</dbReference>
<dbReference type="SMART" id="SM00133">
    <property type="entry name" value="S_TK_X"/>
    <property type="match status" value="1"/>
</dbReference>
<dbReference type="VEuPathDB" id="VectorBase:AMIN010219"/>
<evidence type="ECO:0000256" key="6">
    <source>
        <dbReference type="ARBA" id="ARBA00022741"/>
    </source>
</evidence>
<dbReference type="Gene3D" id="1.10.510.10">
    <property type="entry name" value="Transferase(Phosphotransferase) domain 1"/>
    <property type="match status" value="1"/>
</dbReference>
<evidence type="ECO:0000256" key="1">
    <source>
        <dbReference type="ARBA" id="ARBA00005490"/>
    </source>
</evidence>
<dbReference type="CDD" id="cd05589">
    <property type="entry name" value="STKc_PKN"/>
    <property type="match status" value="1"/>
</dbReference>
<evidence type="ECO:0000313" key="14">
    <source>
        <dbReference type="Proteomes" id="UP000075920"/>
    </source>
</evidence>
<dbReference type="FunFam" id="3.30.200.20:FF:000058">
    <property type="entry name" value="Putative serine/threonine-protein kinase N2"/>
    <property type="match status" value="1"/>
</dbReference>
<dbReference type="Gene3D" id="3.30.200.20">
    <property type="entry name" value="Phosphorylase Kinase, domain 1"/>
    <property type="match status" value="1"/>
</dbReference>
<feature type="region of interest" description="Disordered" evidence="10">
    <location>
        <begin position="1284"/>
        <end position="1305"/>
    </location>
</feature>
<evidence type="ECO:0000256" key="3">
    <source>
        <dbReference type="ARBA" id="ARBA00022527"/>
    </source>
</evidence>
<dbReference type="Pfam" id="PF00433">
    <property type="entry name" value="Pkinase_C"/>
    <property type="match status" value="1"/>
</dbReference>
<dbReference type="GO" id="GO:0004697">
    <property type="term" value="F:diacylglycerol-dependent serine/threonine kinase activity"/>
    <property type="evidence" value="ECO:0007669"/>
    <property type="project" value="UniProtKB-EC"/>
</dbReference>
<dbReference type="PROSITE" id="PS50011">
    <property type="entry name" value="PROTEIN_KINASE_DOM"/>
    <property type="match status" value="1"/>
</dbReference>
<feature type="compositionally biased region" description="Polar residues" evidence="10">
    <location>
        <begin position="287"/>
        <end position="302"/>
    </location>
</feature>
<feature type="compositionally biased region" description="Polar residues" evidence="10">
    <location>
        <begin position="614"/>
        <end position="636"/>
    </location>
</feature>
<dbReference type="SMART" id="SM00220">
    <property type="entry name" value="S_TKc"/>
    <property type="match status" value="1"/>
</dbReference>
<dbReference type="Proteomes" id="UP000075920">
    <property type="component" value="Unassembled WGS sequence"/>
</dbReference>
<feature type="compositionally biased region" description="Polar residues" evidence="10">
    <location>
        <begin position="23"/>
        <end position="38"/>
    </location>
</feature>
<feature type="compositionally biased region" description="Polar residues" evidence="10">
    <location>
        <begin position="1114"/>
        <end position="1126"/>
    </location>
</feature>
<feature type="region of interest" description="Disordered" evidence="10">
    <location>
        <begin position="322"/>
        <end position="405"/>
    </location>
</feature>
<dbReference type="InterPro" id="IPR017441">
    <property type="entry name" value="Protein_kinase_ATP_BS"/>
</dbReference>
<dbReference type="EC" id="2.7.11.13" evidence="2"/>
<dbReference type="InterPro" id="IPR011009">
    <property type="entry name" value="Kinase-like_dom_sf"/>
</dbReference>
<feature type="compositionally biased region" description="Basic and acidic residues" evidence="10">
    <location>
        <begin position="265"/>
        <end position="275"/>
    </location>
</feature>
<dbReference type="EnsemblMetazoa" id="AMIN010219-RA">
    <property type="protein sequence ID" value="AMIN010219-PA"/>
    <property type="gene ID" value="AMIN010219"/>
</dbReference>
<feature type="domain" description="Protein kinase" evidence="11">
    <location>
        <begin position="1393"/>
        <end position="1652"/>
    </location>
</feature>
<dbReference type="InterPro" id="IPR000008">
    <property type="entry name" value="C2_dom"/>
</dbReference>
<evidence type="ECO:0000256" key="9">
    <source>
        <dbReference type="PROSITE-ProRule" id="PRU10141"/>
    </source>
</evidence>
<sequence>MSAPGPQPPSEITAEWTVHAQLTLSSISPATSTTSDNNKPPAHVPQTSAAEGCTEGEQPTPGPNISTPDDRGAAVDSNADGAAPILMASSSGAVGNPVKVVYKFSTTDHPLQQKQSTVSTAEPAGGRNNVIFNTDPSSPSTPIALAQTPTGEGPPPPCAENTTQHFPKCTSTCSIVLTACTDLLPTTDTLPIIVNKCESTNNIVVDKSTNFPEKSASNSKDVSCQTSDWESSRNESKEGAAGSLKRRAVPRKSTTDGSLLSPPPRRREDRYDSLVRKSVSPMVNPLVSPSNTIRSQQSSVRDTSAAKKKPRTVHIDVYCTGSDAESGSECGSSCSSNEGAKSLPSSEASSPTSSHSSVSSGSRLDTSHMMELKAAAHPSNDPSHPTVYESEEMRVRHKRAGKHEVPRRLMQQTIDQNTLSTIGSLKRTGSARQGRPRRNTATDEINESKQILFSKHLGEVPQQQNEKQIQDTFSTYFRRDMSDDAISSNYALSVDRSTRRDVTGSSLSSAFACGGFYEDDEDGELRSKLNRSGTTATQSDSFEYDNSEDRYRIHEMERVWKQHHWKSPSVERRLLQMHNPSLPSPSCQSPDSERNLTESDHSFVYDEAPHPHASNPSLNEYSDSSPSTVKSASQRASEGPARAIMLQQQAVLAATLREQKREFSPVEGYTDEYLAIARRFGSLITGRRKPGTHMGPVRNPECPCEHCRRWVLERDASISVNVLRERALSVDGTGGAPNGIVDMRRQFHMRNYNAQGRLSESSRKLDLLRKALDLRRLELPPDCPTAQQLKAELQNVQASSPGPVQYTMRNSFRGNAQGRPAQSHQSFSRCAAVTGKLEVRLMGCQDLLEDVPGRSRRDKDAGSSSPGDLKSFVKGVTSRSSSKSYSVKDETSSEIMAVIKLDNITVGQTSWRPCSQQAWDQRFSIDLDRSRELEIGVYWRDWRSLCAVKFLRLEEFIDDIRHGMALQLEPQGVLFAEIKFLNPMISRKPKLQRQRMIFNKQQVKNIPRAKQMNINVATWGRLLKRNTTSSTQTTSGSGPLASTVSPGTTTAASANQTSGSSVTTPSTPGSIVLPYDPLQDDPVETLGESADHNVIGLGGGRPLGIHGVGVLPESPSSHSLQNQGTPTAGRPIPSHQSFSTPSSFRQKKQPMPSPRQATPPKIDPELEYALSKFDFLHQHDSLSGVSTYDKQQQQQRESSVTTINKCDSSNTTTRNDGNDEDVPPLPATPPPVLPSFTGSQPVVSSAVLQKSLSGDLLRPVLSMPPPVIMYGGYNRDSYYSTVSSTGSPIVEEPPSPAPGHQLHAAPFPDEAITSSHSNSSRSVAMWCHRHCPLIIITIRRQRGGAGASGAPVGPPVNRRAGPAARTLQYRDSAYESRRQSQAQAGASMCMDSFRLLSVLGRGHFGKVILAQYKNTGEYFAIKALKKGDIIARDEVESLLSEKRIFEVANTMRHPFLVNLFSCFQTEQHVCFVMEYAAGGDLMMHIHTDVFSEPRAVFYAACVVLGLQYLHESKIIYRDLKLDNLLLDTEGYVKIADFGLCKEGMGFGDRTGTFCGTPEFLAPEVLTETSYTRAVDWWGLGVLIFEMLVGESPFPGDDEEEVFDSIVNDEVRYPRFLSLEAIAIMRRLLRKNPERRLGSSERDAEDVKRQAFFRNIVWDDLLLRKVKPPFVPTVRSPEDVSNFDEEFTSEKPALTPPKDPRVLTETEQTYFKDFTYMADWC</sequence>
<feature type="compositionally biased region" description="Low complexity" evidence="10">
    <location>
        <begin position="1027"/>
        <end position="1038"/>
    </location>
</feature>
<keyword evidence="3" id="KW-0723">Serine/threonine-protein kinase</keyword>
<accession>A0A182WIL5</accession>
<feature type="region of interest" description="Disordered" evidence="10">
    <location>
        <begin position="797"/>
        <end position="827"/>
    </location>
</feature>
<evidence type="ECO:0000256" key="7">
    <source>
        <dbReference type="ARBA" id="ARBA00022777"/>
    </source>
</evidence>
<dbReference type="PROSITE" id="PS51285">
    <property type="entry name" value="AGC_KINASE_CTER"/>
    <property type="match status" value="1"/>
</dbReference>
<feature type="compositionally biased region" description="Polar residues" evidence="10">
    <location>
        <begin position="1040"/>
        <end position="1056"/>
    </location>
</feature>
<evidence type="ECO:0000259" key="12">
    <source>
        <dbReference type="PROSITE" id="PS51285"/>
    </source>
</evidence>
<keyword evidence="5" id="KW-0808">Transferase</keyword>
<feature type="region of interest" description="Disordered" evidence="10">
    <location>
        <begin position="1026"/>
        <end position="1085"/>
    </location>
</feature>
<dbReference type="InterPro" id="IPR035892">
    <property type="entry name" value="C2_domain_sf"/>
</dbReference>
<organism evidence="13 14">
    <name type="scientific">Anopheles minimus</name>
    <dbReference type="NCBI Taxonomy" id="112268"/>
    <lineage>
        <taxon>Eukaryota</taxon>
        <taxon>Metazoa</taxon>
        <taxon>Ecdysozoa</taxon>
        <taxon>Arthropoda</taxon>
        <taxon>Hexapoda</taxon>
        <taxon>Insecta</taxon>
        <taxon>Pterygota</taxon>
        <taxon>Neoptera</taxon>
        <taxon>Endopterygota</taxon>
        <taxon>Diptera</taxon>
        <taxon>Nematocera</taxon>
        <taxon>Culicoidea</taxon>
        <taxon>Culicidae</taxon>
        <taxon>Anophelinae</taxon>
        <taxon>Anopheles</taxon>
    </lineage>
</organism>
<feature type="region of interest" description="Disordered" evidence="10">
    <location>
        <begin position="210"/>
        <end position="310"/>
    </location>
</feature>
<dbReference type="InterPro" id="IPR000961">
    <property type="entry name" value="AGC-kinase_C"/>
</dbReference>
<dbReference type="SUPFAM" id="SSF56112">
    <property type="entry name" value="Protein kinase-like (PK-like)"/>
    <property type="match status" value="1"/>
</dbReference>
<dbReference type="FunFam" id="1.10.510.10:FF:000038">
    <property type="entry name" value="serine/threonine-protein kinase N2 isoform X1"/>
    <property type="match status" value="1"/>
</dbReference>
<feature type="compositionally biased region" description="Low complexity" evidence="10">
    <location>
        <begin position="325"/>
        <end position="362"/>
    </location>
</feature>
<protein>
    <recommendedName>
        <fullName evidence="2">protein kinase C</fullName>
        <ecNumber evidence="2">2.7.11.13</ecNumber>
    </recommendedName>
</protein>
<dbReference type="Pfam" id="PF00069">
    <property type="entry name" value="Pkinase"/>
    <property type="match status" value="1"/>
</dbReference>
<feature type="compositionally biased region" description="Basic and acidic residues" evidence="10">
    <location>
        <begin position="852"/>
        <end position="861"/>
    </location>
</feature>
<feature type="region of interest" description="Disordered" evidence="10">
    <location>
        <begin position="605"/>
        <end position="639"/>
    </location>
</feature>
<dbReference type="SMART" id="SM00239">
    <property type="entry name" value="C2"/>
    <property type="match status" value="1"/>
</dbReference>
<dbReference type="GO" id="GO:0005524">
    <property type="term" value="F:ATP binding"/>
    <property type="evidence" value="ECO:0007669"/>
    <property type="project" value="UniProtKB-UniRule"/>
</dbReference>
<name>A0A182WIL5_9DIPT</name>
<feature type="domain" description="AGC-kinase C-terminal" evidence="12">
    <location>
        <begin position="1653"/>
        <end position="1720"/>
    </location>
</feature>
<feature type="region of interest" description="Disordered" evidence="10">
    <location>
        <begin position="23"/>
        <end position="77"/>
    </location>
</feature>
<keyword evidence="4" id="KW-0597">Phosphoprotein</keyword>
<feature type="compositionally biased region" description="Polar residues" evidence="10">
    <location>
        <begin position="1134"/>
        <end position="1144"/>
    </location>
</feature>
<evidence type="ECO:0000256" key="4">
    <source>
        <dbReference type="ARBA" id="ARBA00022553"/>
    </source>
</evidence>
<feature type="compositionally biased region" description="Polar residues" evidence="10">
    <location>
        <begin position="1185"/>
        <end position="1215"/>
    </location>
</feature>
<keyword evidence="7" id="KW-0418">Kinase</keyword>